<evidence type="ECO:0000256" key="8">
    <source>
        <dbReference type="RuleBase" id="RU000419"/>
    </source>
</evidence>
<keyword evidence="3 6" id="KW-0067">ATP-binding</keyword>
<dbReference type="EC" id="5.6.1.7" evidence="6"/>
<feature type="binding site" evidence="6">
    <location>
        <position position="413"/>
    </location>
    <ligand>
        <name>ATP</name>
        <dbReference type="ChEBI" id="CHEBI:30616"/>
    </ligand>
</feature>
<dbReference type="SUPFAM" id="SSF48592">
    <property type="entry name" value="GroEL equatorial domain-like"/>
    <property type="match status" value="1"/>
</dbReference>
<dbReference type="HAMAP" id="MF_00600">
    <property type="entry name" value="CH60"/>
    <property type="match status" value="1"/>
</dbReference>
<dbReference type="GO" id="GO:0042026">
    <property type="term" value="P:protein refolding"/>
    <property type="evidence" value="ECO:0007669"/>
    <property type="project" value="UniProtKB-UniRule"/>
</dbReference>
<keyword evidence="2 6" id="KW-0547">Nucleotide-binding</keyword>
<dbReference type="Gene3D" id="1.10.560.10">
    <property type="entry name" value="GroEL-like equatorial domain"/>
    <property type="match status" value="1"/>
</dbReference>
<protein>
    <recommendedName>
        <fullName evidence="6">Chaperonin GroEL</fullName>
        <ecNumber evidence="6">5.6.1.7</ecNumber>
    </recommendedName>
    <alternativeName>
        <fullName evidence="6">60 kDa chaperonin</fullName>
    </alternativeName>
    <alternativeName>
        <fullName evidence="6">Chaperonin-60</fullName>
        <shortName evidence="6">Cpn60</shortName>
    </alternativeName>
</protein>
<dbReference type="GO" id="GO:0005737">
    <property type="term" value="C:cytoplasm"/>
    <property type="evidence" value="ECO:0007669"/>
    <property type="project" value="UniProtKB-SubCell"/>
</dbReference>
<dbReference type="PROSITE" id="PS00296">
    <property type="entry name" value="CHAPERONINS_CPN60"/>
    <property type="match status" value="1"/>
</dbReference>
<dbReference type="GO" id="GO:0016853">
    <property type="term" value="F:isomerase activity"/>
    <property type="evidence" value="ECO:0007669"/>
    <property type="project" value="UniProtKB-KW"/>
</dbReference>
<dbReference type="GO" id="GO:0051082">
    <property type="term" value="F:unfolded protein binding"/>
    <property type="evidence" value="ECO:0007669"/>
    <property type="project" value="UniProtKB-UniRule"/>
</dbReference>
<dbReference type="PRINTS" id="PR00298">
    <property type="entry name" value="CHAPERONIN60"/>
</dbReference>
<dbReference type="InterPro" id="IPR018370">
    <property type="entry name" value="Chaperonin_Cpn60_CS"/>
</dbReference>
<dbReference type="CDD" id="cd03344">
    <property type="entry name" value="GroEL"/>
    <property type="match status" value="1"/>
</dbReference>
<dbReference type="NCBIfam" id="NF009488">
    <property type="entry name" value="PRK12850.1"/>
    <property type="match status" value="1"/>
</dbReference>
<comment type="caution">
    <text evidence="6">Lacks conserved residue(s) required for the propagation of feature annotation.</text>
</comment>
<gene>
    <name evidence="6" type="primary">groEL</name>
    <name evidence="6" type="synonym">groL</name>
    <name evidence="9" type="ordered locus">Rumal_0116</name>
</gene>
<dbReference type="InterPro" id="IPR001844">
    <property type="entry name" value="Cpn60/GroEL"/>
</dbReference>
<dbReference type="NCBIfam" id="TIGR02348">
    <property type="entry name" value="GroEL"/>
    <property type="match status" value="1"/>
</dbReference>
<dbReference type="InterPro" id="IPR027409">
    <property type="entry name" value="GroEL-like_apical_dom_sf"/>
</dbReference>
<accession>E6UBT6</accession>
<dbReference type="OrthoDB" id="9766614at2"/>
<dbReference type="eggNOG" id="COG0459">
    <property type="taxonomic scope" value="Bacteria"/>
</dbReference>
<dbReference type="SUPFAM" id="SSF52029">
    <property type="entry name" value="GroEL apical domain-like"/>
    <property type="match status" value="1"/>
</dbReference>
<dbReference type="InterPro" id="IPR027410">
    <property type="entry name" value="TCP-1-like_intermed_sf"/>
</dbReference>
<dbReference type="AlphaFoldDB" id="E6UBT6"/>
<dbReference type="NCBIfam" id="NF009487">
    <property type="entry name" value="PRK12849.1"/>
    <property type="match status" value="1"/>
</dbReference>
<dbReference type="Proteomes" id="UP000006919">
    <property type="component" value="Chromosome"/>
</dbReference>
<comment type="function">
    <text evidence="6 8">Together with its co-chaperonin GroES, plays an essential role in assisting protein folding. The GroEL-GroES system forms a nano-cage that allows encapsulation of the non-native substrate proteins and provides a physical environment optimized to promote and accelerate protein folding.</text>
</comment>
<keyword evidence="6" id="KW-0963">Cytoplasm</keyword>
<dbReference type="HOGENOM" id="CLU_016503_3_0_9"/>
<comment type="subunit">
    <text evidence="6 8">Forms a cylinder of 14 subunits composed of two heptameric rings stacked back-to-back. Interacts with the co-chaperonin GroES.</text>
</comment>
<feature type="binding site" evidence="6">
    <location>
        <begin position="86"/>
        <end position="90"/>
    </location>
    <ligand>
        <name>ATP</name>
        <dbReference type="ChEBI" id="CHEBI:30616"/>
    </ligand>
</feature>
<comment type="similarity">
    <text evidence="1 6 7">Belongs to the chaperonin (HSP60) family.</text>
</comment>
<comment type="subcellular location">
    <subcellularLocation>
        <location evidence="6">Cytoplasm</location>
    </subcellularLocation>
</comment>
<dbReference type="GO" id="GO:0140662">
    <property type="term" value="F:ATP-dependent protein folding chaperone"/>
    <property type="evidence" value="ECO:0007669"/>
    <property type="project" value="InterPro"/>
</dbReference>
<feature type="binding site" evidence="6">
    <location>
        <position position="495"/>
    </location>
    <ligand>
        <name>ATP</name>
        <dbReference type="ChEBI" id="CHEBI:30616"/>
    </ligand>
</feature>
<dbReference type="InterPro" id="IPR002423">
    <property type="entry name" value="Cpn60/GroEL/TCP-1"/>
</dbReference>
<reference evidence="9 10" key="1">
    <citation type="journal article" date="2011" name="J. Bacteriol.">
        <title>Complete genome of the cellulolytic ruminal bacterium Ruminococcus albus 7.</title>
        <authorList>
            <person name="Suen G."/>
            <person name="Stevenson D.M."/>
            <person name="Bruce D.C."/>
            <person name="Chertkov O."/>
            <person name="Copeland A."/>
            <person name="Cheng J.F."/>
            <person name="Detter C."/>
            <person name="Detter J.C."/>
            <person name="Goodwin L.A."/>
            <person name="Han C.S."/>
            <person name="Hauser L.J."/>
            <person name="Ivanova N.N."/>
            <person name="Kyrpides N.C."/>
            <person name="Land M.L."/>
            <person name="Lapidus A."/>
            <person name="Lucas S."/>
            <person name="Ovchinnikova G."/>
            <person name="Pitluck S."/>
            <person name="Tapia R."/>
            <person name="Woyke T."/>
            <person name="Boyum J."/>
            <person name="Mead D."/>
            <person name="Weimer P.J."/>
        </authorList>
    </citation>
    <scope>NUCLEOTIDE SEQUENCE [LARGE SCALE GENOMIC DNA]</scope>
    <source>
        <strain evidence="10">ATCC 27210 / DSM 20455 / JCM 14654 / NCDO 2250 / 7</strain>
    </source>
</reference>
<dbReference type="SUPFAM" id="SSF54849">
    <property type="entry name" value="GroEL-intermediate domain like"/>
    <property type="match status" value="1"/>
</dbReference>
<dbReference type="STRING" id="697329.Rumal_0116"/>
<organism evidence="9 10">
    <name type="scientific">Ruminococcus albus (strain ATCC 27210 / DSM 20455 / JCM 14654 / NCDO 2250 / 7)</name>
    <dbReference type="NCBI Taxonomy" id="697329"/>
    <lineage>
        <taxon>Bacteria</taxon>
        <taxon>Bacillati</taxon>
        <taxon>Bacillota</taxon>
        <taxon>Clostridia</taxon>
        <taxon>Eubacteriales</taxon>
        <taxon>Oscillospiraceae</taxon>
        <taxon>Ruminococcus</taxon>
    </lineage>
</organism>
<dbReference type="KEGG" id="ral:Rumal_0116"/>
<dbReference type="GO" id="GO:0005524">
    <property type="term" value="F:ATP binding"/>
    <property type="evidence" value="ECO:0007669"/>
    <property type="project" value="UniProtKB-UniRule"/>
</dbReference>
<evidence type="ECO:0000256" key="2">
    <source>
        <dbReference type="ARBA" id="ARBA00022741"/>
    </source>
</evidence>
<dbReference type="NCBIfam" id="NF000592">
    <property type="entry name" value="PRK00013.1"/>
    <property type="match status" value="1"/>
</dbReference>
<evidence type="ECO:0000313" key="10">
    <source>
        <dbReference type="Proteomes" id="UP000006919"/>
    </source>
</evidence>
<sequence length="548" mass="57579">MAKQIIYGEDARKALQAGIDQLADTVKITLGPKGRNVVLDKKYGAPLITNDGVTIAKEIELEDAFENMGAQLVKEVATKTNDAAGDGTTTATLLAQALVREGMKNIAAGANPMVLKKGMAKAVDTAVEAIIKNSKKIEGSKDIARVGAVSAADDTIGQLIAEAMEKVTADGVITLEESKTAETYSEVVEGMQFDRGYLSPYMVTDTDKMEAVLDDALVLITDKKIGNMQDILPLLEQIVKMGKKLLIIAEDVEGEALSSLILNKLRGIFTCVAVKAPGFGDRRKEMLQDIAVLTGGEVISTELGMELSEATLEQLGSARQIVVQKENTIIVGGAGESEAIQARIHQIKGQIETTTSDFDREKLQERLAKLSGGVAVIKVGAATEVEMKEKKMRIEDALAATKAAVEEGIVAGGGTALINAMPDVKTLVEGLEGDEKTGAQIVYKALEEPLRQIAANAGMEGSVIIDNIVRSGKVGYGYNAYSSEYVDMIPAGIVDPTKVTRSALQNAASVAAMVLTTESLVADKKDPAADAAMAAAAAGAAGGMGGMY</sequence>
<dbReference type="Pfam" id="PF00118">
    <property type="entry name" value="Cpn60_TCP1"/>
    <property type="match status" value="1"/>
</dbReference>
<evidence type="ECO:0000256" key="7">
    <source>
        <dbReference type="RuleBase" id="RU000418"/>
    </source>
</evidence>
<evidence type="ECO:0000256" key="3">
    <source>
        <dbReference type="ARBA" id="ARBA00022840"/>
    </source>
</evidence>
<evidence type="ECO:0000256" key="5">
    <source>
        <dbReference type="ARBA" id="ARBA00023235"/>
    </source>
</evidence>
<dbReference type="Gene3D" id="3.30.260.10">
    <property type="entry name" value="TCP-1-like chaperonin intermediate domain"/>
    <property type="match status" value="1"/>
</dbReference>
<dbReference type="RefSeq" id="WP_013496872.1">
    <property type="nucleotide sequence ID" value="NC_014833.1"/>
</dbReference>
<dbReference type="InterPro" id="IPR027413">
    <property type="entry name" value="GROEL-like_equatorial_sf"/>
</dbReference>
<proteinExistence type="inferred from homology"/>
<evidence type="ECO:0000256" key="1">
    <source>
        <dbReference type="ARBA" id="ARBA00006607"/>
    </source>
</evidence>
<dbReference type="NCBIfam" id="NF009489">
    <property type="entry name" value="PRK12851.1"/>
    <property type="match status" value="1"/>
</dbReference>
<feature type="binding site" evidence="6">
    <location>
        <begin position="29"/>
        <end position="32"/>
    </location>
    <ligand>
        <name>ATP</name>
        <dbReference type="ChEBI" id="CHEBI:30616"/>
    </ligand>
</feature>
<evidence type="ECO:0000256" key="4">
    <source>
        <dbReference type="ARBA" id="ARBA00023186"/>
    </source>
</evidence>
<keyword evidence="5 6" id="KW-0413">Isomerase</keyword>
<evidence type="ECO:0000313" key="9">
    <source>
        <dbReference type="EMBL" id="ADU20678.1"/>
    </source>
</evidence>
<evidence type="ECO:0000256" key="6">
    <source>
        <dbReference type="HAMAP-Rule" id="MF_00600"/>
    </source>
</evidence>
<dbReference type="EMBL" id="CP002403">
    <property type="protein sequence ID" value="ADU20678.1"/>
    <property type="molecule type" value="Genomic_DNA"/>
</dbReference>
<name>E6UBT6_RUMA7</name>
<keyword evidence="4 6" id="KW-0143">Chaperone</keyword>
<dbReference type="Gene3D" id="3.50.7.10">
    <property type="entry name" value="GroEL"/>
    <property type="match status" value="1"/>
</dbReference>
<dbReference type="FunFam" id="3.50.7.10:FF:000001">
    <property type="entry name" value="60 kDa chaperonin"/>
    <property type="match status" value="1"/>
</dbReference>
<dbReference type="PANTHER" id="PTHR45633">
    <property type="entry name" value="60 KDA HEAT SHOCK PROTEIN, MITOCHONDRIAL"/>
    <property type="match status" value="1"/>
</dbReference>